<gene>
    <name evidence="3" type="ORF">EDF62_3350</name>
</gene>
<feature type="domain" description="Smf/DprA SLOG" evidence="2">
    <location>
        <begin position="97"/>
        <end position="304"/>
    </location>
</feature>
<dbReference type="OrthoDB" id="9785707at2"/>
<protein>
    <submittedName>
        <fullName evidence="3">DNA processing protein</fullName>
    </submittedName>
</protein>
<evidence type="ECO:0000259" key="2">
    <source>
        <dbReference type="Pfam" id="PF02481"/>
    </source>
</evidence>
<dbReference type="GO" id="GO:0009294">
    <property type="term" value="P:DNA-mediated transformation"/>
    <property type="evidence" value="ECO:0007669"/>
    <property type="project" value="InterPro"/>
</dbReference>
<organism evidence="3 4">
    <name type="scientific">Leucobacter luti</name>
    <dbReference type="NCBI Taxonomy" id="340320"/>
    <lineage>
        <taxon>Bacteria</taxon>
        <taxon>Bacillati</taxon>
        <taxon>Actinomycetota</taxon>
        <taxon>Actinomycetes</taxon>
        <taxon>Micrococcales</taxon>
        <taxon>Microbacteriaceae</taxon>
        <taxon>Leucobacter</taxon>
    </lineage>
</organism>
<dbReference type="Proteomes" id="UP000295601">
    <property type="component" value="Unassembled WGS sequence"/>
</dbReference>
<dbReference type="SUPFAM" id="SSF102405">
    <property type="entry name" value="MCP/YpsA-like"/>
    <property type="match status" value="1"/>
</dbReference>
<evidence type="ECO:0000313" key="4">
    <source>
        <dbReference type="Proteomes" id="UP000295601"/>
    </source>
</evidence>
<sequence length="317" mass="34490">MENKNLLISIDGERRDDMSDAQAELLRARATWLMITEPGDQAAGAIIREHGPIVALQIALNPESRFNSNFRRWQDRNPGEQRISEMLLVAAKDGQRLLIPEHHSWPHGLHDLRDTMPHGLWVRGDLDVLRRTKLAVAGSRASTAYGAHVTAEFVSAFAQHRVTVIAGGAYGIDGAAHRAAIAVGLPTIAVQASALDRPYPQGHSELLRTIPDRGGLVLSELAPGSAPTRWRFQQRGRLIAALSRALIIPEAGARSSAIRVAHTARDLDRAVFAVPGPITSSASTGCHALIREHVAELVTDPEDLKRIALLPSETKEQ</sequence>
<dbReference type="AlphaFoldDB" id="A0A4R6RU76"/>
<dbReference type="NCBIfam" id="TIGR00732">
    <property type="entry name" value="dprA"/>
    <property type="match status" value="1"/>
</dbReference>
<dbReference type="InterPro" id="IPR057666">
    <property type="entry name" value="DrpA_SLOG"/>
</dbReference>
<name>A0A4R6RU76_9MICO</name>
<dbReference type="PANTHER" id="PTHR43022:SF1">
    <property type="entry name" value="PROTEIN SMF"/>
    <property type="match status" value="1"/>
</dbReference>
<accession>A0A4R6RU76</accession>
<dbReference type="Gene3D" id="3.40.50.450">
    <property type="match status" value="1"/>
</dbReference>
<dbReference type="Pfam" id="PF02481">
    <property type="entry name" value="DNA_processg_A"/>
    <property type="match status" value="1"/>
</dbReference>
<dbReference type="RefSeq" id="WP_133617842.1">
    <property type="nucleotide sequence ID" value="NZ_SNYA01000009.1"/>
</dbReference>
<evidence type="ECO:0000256" key="1">
    <source>
        <dbReference type="ARBA" id="ARBA00006525"/>
    </source>
</evidence>
<dbReference type="InterPro" id="IPR003488">
    <property type="entry name" value="DprA"/>
</dbReference>
<dbReference type="PANTHER" id="PTHR43022">
    <property type="entry name" value="PROTEIN SMF"/>
    <property type="match status" value="1"/>
</dbReference>
<reference evidence="3 4" key="1">
    <citation type="submission" date="2019-03" db="EMBL/GenBank/DDBJ databases">
        <title>Genomic analyses of the natural microbiome of Caenorhabditis elegans.</title>
        <authorList>
            <person name="Samuel B."/>
        </authorList>
    </citation>
    <scope>NUCLEOTIDE SEQUENCE [LARGE SCALE GENOMIC DNA]</scope>
    <source>
        <strain evidence="3 4">JUb18</strain>
    </source>
</reference>
<dbReference type="EMBL" id="SNYA01000009">
    <property type="protein sequence ID" value="TDP89596.1"/>
    <property type="molecule type" value="Genomic_DNA"/>
</dbReference>
<proteinExistence type="inferred from homology"/>
<evidence type="ECO:0000313" key="3">
    <source>
        <dbReference type="EMBL" id="TDP89596.1"/>
    </source>
</evidence>
<comment type="caution">
    <text evidence="3">The sequence shown here is derived from an EMBL/GenBank/DDBJ whole genome shotgun (WGS) entry which is preliminary data.</text>
</comment>
<keyword evidence="4" id="KW-1185">Reference proteome</keyword>
<comment type="similarity">
    <text evidence="1">Belongs to the DprA/Smf family.</text>
</comment>